<dbReference type="Proteomes" id="UP000824013">
    <property type="component" value="Unassembled WGS sequence"/>
</dbReference>
<dbReference type="GO" id="GO:0003677">
    <property type="term" value="F:DNA binding"/>
    <property type="evidence" value="ECO:0007669"/>
    <property type="project" value="UniProtKB-KW"/>
</dbReference>
<dbReference type="InterPro" id="IPR035472">
    <property type="entry name" value="RpiR-like_SIS"/>
</dbReference>
<dbReference type="Gene3D" id="3.40.50.10490">
    <property type="entry name" value="Glucose-6-phosphate isomerase like protein, domain 1"/>
    <property type="match status" value="1"/>
</dbReference>
<dbReference type="EMBL" id="DXCM01000085">
    <property type="protein sequence ID" value="HIY93468.1"/>
    <property type="molecule type" value="Genomic_DNA"/>
</dbReference>
<evidence type="ECO:0000313" key="7">
    <source>
        <dbReference type="Proteomes" id="UP000824013"/>
    </source>
</evidence>
<dbReference type="GO" id="GO:0003700">
    <property type="term" value="F:DNA-binding transcription factor activity"/>
    <property type="evidence" value="ECO:0007669"/>
    <property type="project" value="InterPro"/>
</dbReference>
<feature type="domain" description="SIS" evidence="5">
    <location>
        <begin position="128"/>
        <end position="269"/>
    </location>
</feature>
<feature type="domain" description="HTH rpiR-type" evidence="4">
    <location>
        <begin position="1"/>
        <end position="77"/>
    </location>
</feature>
<organism evidence="6 7">
    <name type="scientific">Candidatus Companilactobacillus pullicola</name>
    <dbReference type="NCBI Taxonomy" id="2838523"/>
    <lineage>
        <taxon>Bacteria</taxon>
        <taxon>Bacillati</taxon>
        <taxon>Bacillota</taxon>
        <taxon>Bacilli</taxon>
        <taxon>Lactobacillales</taxon>
        <taxon>Lactobacillaceae</taxon>
        <taxon>Companilactobacillus</taxon>
    </lineage>
</organism>
<dbReference type="Pfam" id="PF01418">
    <property type="entry name" value="HTH_6"/>
    <property type="match status" value="1"/>
</dbReference>
<evidence type="ECO:0000256" key="2">
    <source>
        <dbReference type="ARBA" id="ARBA00023125"/>
    </source>
</evidence>
<keyword evidence="1" id="KW-0805">Transcription regulation</keyword>
<dbReference type="PANTHER" id="PTHR30514:SF10">
    <property type="entry name" value="MURR_RPIR FAMILY TRANSCRIPTIONAL REGULATOR"/>
    <property type="match status" value="1"/>
</dbReference>
<dbReference type="GO" id="GO:0097367">
    <property type="term" value="F:carbohydrate derivative binding"/>
    <property type="evidence" value="ECO:0007669"/>
    <property type="project" value="InterPro"/>
</dbReference>
<dbReference type="GO" id="GO:1901135">
    <property type="term" value="P:carbohydrate derivative metabolic process"/>
    <property type="evidence" value="ECO:0007669"/>
    <property type="project" value="InterPro"/>
</dbReference>
<keyword evidence="3" id="KW-0804">Transcription</keyword>
<dbReference type="PROSITE" id="PS51464">
    <property type="entry name" value="SIS"/>
    <property type="match status" value="1"/>
</dbReference>
<dbReference type="InterPro" id="IPR047640">
    <property type="entry name" value="RpiR-like"/>
</dbReference>
<sequence length="295" mass="33145">MNILRLIAQSKSLFSASEWRVAQIVLDSPEEVQRMTIENLAQRANVSTTTVIRFYKTLNQSSFSEFRVQLAMVIADSKISKKKIDDVKFKDLEKDDGVKGIAKKLVDNTVAAYQETIDRLSSVLVDDVCKVLHKANEIFAYGVGLSSIACMNMMQKWNSIGVRINYTADINTLLTTLSTAKKNTVLFLISNSGESSELLYVAKFAKERGLTLISLTEPSNNTLCKMSDYQLQTALSFESEYRIAESTALSAQTLIINVLFYRYVNKFEDDYTEFLKNIHGSLSDYKKGINIKGGK</sequence>
<evidence type="ECO:0000259" key="4">
    <source>
        <dbReference type="PROSITE" id="PS51071"/>
    </source>
</evidence>
<comment type="caution">
    <text evidence="6">The sequence shown here is derived from an EMBL/GenBank/DDBJ whole genome shotgun (WGS) entry which is preliminary data.</text>
</comment>
<dbReference type="InterPro" id="IPR009057">
    <property type="entry name" value="Homeodomain-like_sf"/>
</dbReference>
<dbReference type="Pfam" id="PF01380">
    <property type="entry name" value="SIS"/>
    <property type="match status" value="1"/>
</dbReference>
<gene>
    <name evidence="6" type="ORF">H9820_11110</name>
</gene>
<reference evidence="6" key="2">
    <citation type="submission" date="2021-04" db="EMBL/GenBank/DDBJ databases">
        <authorList>
            <person name="Gilroy R."/>
        </authorList>
    </citation>
    <scope>NUCLEOTIDE SEQUENCE</scope>
    <source>
        <strain evidence="6">3204</strain>
    </source>
</reference>
<dbReference type="Gene3D" id="1.10.10.10">
    <property type="entry name" value="Winged helix-like DNA-binding domain superfamily/Winged helix DNA-binding domain"/>
    <property type="match status" value="1"/>
</dbReference>
<dbReference type="SUPFAM" id="SSF53697">
    <property type="entry name" value="SIS domain"/>
    <property type="match status" value="1"/>
</dbReference>
<dbReference type="InterPro" id="IPR000281">
    <property type="entry name" value="HTH_RpiR"/>
</dbReference>
<evidence type="ECO:0000259" key="5">
    <source>
        <dbReference type="PROSITE" id="PS51464"/>
    </source>
</evidence>
<dbReference type="CDD" id="cd05013">
    <property type="entry name" value="SIS_RpiR"/>
    <property type="match status" value="1"/>
</dbReference>
<proteinExistence type="predicted"/>
<dbReference type="InterPro" id="IPR046348">
    <property type="entry name" value="SIS_dom_sf"/>
</dbReference>
<evidence type="ECO:0000313" key="6">
    <source>
        <dbReference type="EMBL" id="HIY93468.1"/>
    </source>
</evidence>
<name>A0A9D2CPT9_9LACO</name>
<evidence type="ECO:0000256" key="3">
    <source>
        <dbReference type="ARBA" id="ARBA00023163"/>
    </source>
</evidence>
<dbReference type="PROSITE" id="PS51071">
    <property type="entry name" value="HTH_RPIR"/>
    <property type="match status" value="1"/>
</dbReference>
<dbReference type="InterPro" id="IPR036388">
    <property type="entry name" value="WH-like_DNA-bd_sf"/>
</dbReference>
<evidence type="ECO:0000256" key="1">
    <source>
        <dbReference type="ARBA" id="ARBA00023015"/>
    </source>
</evidence>
<keyword evidence="2" id="KW-0238">DNA-binding</keyword>
<dbReference type="InterPro" id="IPR001347">
    <property type="entry name" value="SIS_dom"/>
</dbReference>
<accession>A0A9D2CPT9</accession>
<dbReference type="AlphaFoldDB" id="A0A9D2CPT9"/>
<dbReference type="SUPFAM" id="SSF46689">
    <property type="entry name" value="Homeodomain-like"/>
    <property type="match status" value="1"/>
</dbReference>
<dbReference type="PANTHER" id="PTHR30514">
    <property type="entry name" value="GLUCOKINASE"/>
    <property type="match status" value="1"/>
</dbReference>
<reference evidence="6" key="1">
    <citation type="journal article" date="2021" name="PeerJ">
        <title>Extensive microbial diversity within the chicken gut microbiome revealed by metagenomics and culture.</title>
        <authorList>
            <person name="Gilroy R."/>
            <person name="Ravi A."/>
            <person name="Getino M."/>
            <person name="Pursley I."/>
            <person name="Horton D.L."/>
            <person name="Alikhan N.F."/>
            <person name="Baker D."/>
            <person name="Gharbi K."/>
            <person name="Hall N."/>
            <person name="Watson M."/>
            <person name="Adriaenssens E.M."/>
            <person name="Foster-Nyarko E."/>
            <person name="Jarju S."/>
            <person name="Secka A."/>
            <person name="Antonio M."/>
            <person name="Oren A."/>
            <person name="Chaudhuri R.R."/>
            <person name="La Ragione R."/>
            <person name="Hildebrand F."/>
            <person name="Pallen M.J."/>
        </authorList>
    </citation>
    <scope>NUCLEOTIDE SEQUENCE</scope>
    <source>
        <strain evidence="6">3204</strain>
    </source>
</reference>
<protein>
    <submittedName>
        <fullName evidence="6">MurR/RpiR family transcriptional regulator</fullName>
    </submittedName>
</protein>